<evidence type="ECO:0000256" key="1">
    <source>
        <dbReference type="SAM" id="MobiDB-lite"/>
    </source>
</evidence>
<sequence>MPGAGPVAVLRVLQVARSSLLFRTISVVLRYPPPVHPARPQEFPKNVKPVNLEEKRTRLSPFASSKAACVLRERANSSLPLHPCPTQERPDPNGSPPQERVGEAPTSPLVVNTVKRRRHDDPNEARQGEPGGLGQLAPDRRESRLLGRHDGAPRALVVPGGVQRHVQLAAAARRRRRRRGGDALVEAAVLDPRHGLGLVVEALDVDRRDLVRRVLVYALAGHRPLAHDAVAHLDGVPEVQAAEGAPERRVVPGVFAVPPAARPEARVAVRVRPRGGHPRKFADAADPRPRSHRRRSYIARASPRMRPAVHRRSERVGPRQCRGEQQQKRGHQDGDDSARSQHYRGRLE</sequence>
<feature type="compositionally biased region" description="Basic and acidic residues" evidence="1">
    <location>
        <begin position="280"/>
        <end position="289"/>
    </location>
</feature>
<dbReference type="EMBL" id="AGNL01002677">
    <property type="protein sequence ID" value="EJK75872.1"/>
    <property type="molecule type" value="Genomic_DNA"/>
</dbReference>
<feature type="compositionally biased region" description="Basic and acidic residues" evidence="1">
    <location>
        <begin position="314"/>
        <end position="348"/>
    </location>
</feature>
<feature type="region of interest" description="Disordered" evidence="1">
    <location>
        <begin position="78"/>
        <end position="138"/>
    </location>
</feature>
<evidence type="ECO:0000313" key="2">
    <source>
        <dbReference type="EMBL" id="EJK75872.1"/>
    </source>
</evidence>
<comment type="caution">
    <text evidence="2">The sequence shown here is derived from an EMBL/GenBank/DDBJ whole genome shotgun (WGS) entry which is preliminary data.</text>
</comment>
<gene>
    <name evidence="2" type="ORF">THAOC_02389</name>
</gene>
<protein>
    <submittedName>
        <fullName evidence="2">Uncharacterized protein</fullName>
    </submittedName>
</protein>
<reference evidence="2 3" key="1">
    <citation type="journal article" date="2012" name="Genome Biol.">
        <title>Genome and low-iron response of an oceanic diatom adapted to chronic iron limitation.</title>
        <authorList>
            <person name="Lommer M."/>
            <person name="Specht M."/>
            <person name="Roy A.S."/>
            <person name="Kraemer L."/>
            <person name="Andreson R."/>
            <person name="Gutowska M.A."/>
            <person name="Wolf J."/>
            <person name="Bergner S.V."/>
            <person name="Schilhabel M.B."/>
            <person name="Klostermeier U.C."/>
            <person name="Beiko R.G."/>
            <person name="Rosenstiel P."/>
            <person name="Hippler M."/>
            <person name="Laroche J."/>
        </authorList>
    </citation>
    <scope>NUCLEOTIDE SEQUENCE [LARGE SCALE GENOMIC DNA]</scope>
    <source>
        <strain evidence="2 3">CCMP1005</strain>
    </source>
</reference>
<organism evidence="2 3">
    <name type="scientific">Thalassiosira oceanica</name>
    <name type="common">Marine diatom</name>
    <dbReference type="NCBI Taxonomy" id="159749"/>
    <lineage>
        <taxon>Eukaryota</taxon>
        <taxon>Sar</taxon>
        <taxon>Stramenopiles</taxon>
        <taxon>Ochrophyta</taxon>
        <taxon>Bacillariophyta</taxon>
        <taxon>Coscinodiscophyceae</taxon>
        <taxon>Thalassiosirophycidae</taxon>
        <taxon>Thalassiosirales</taxon>
        <taxon>Thalassiosiraceae</taxon>
        <taxon>Thalassiosira</taxon>
    </lineage>
</organism>
<dbReference type="Proteomes" id="UP000266841">
    <property type="component" value="Unassembled WGS sequence"/>
</dbReference>
<feature type="region of interest" description="Disordered" evidence="1">
    <location>
        <begin position="271"/>
        <end position="348"/>
    </location>
</feature>
<keyword evidence="3" id="KW-1185">Reference proteome</keyword>
<accession>K0TQD8</accession>
<evidence type="ECO:0000313" key="3">
    <source>
        <dbReference type="Proteomes" id="UP000266841"/>
    </source>
</evidence>
<dbReference type="AlphaFoldDB" id="K0TQD8"/>
<proteinExistence type="predicted"/>
<name>K0TQD8_THAOC</name>